<keyword evidence="3" id="KW-1185">Reference proteome</keyword>
<feature type="transmembrane region" description="Helical" evidence="1">
    <location>
        <begin position="6"/>
        <end position="24"/>
    </location>
</feature>
<evidence type="ECO:0008006" key="4">
    <source>
        <dbReference type="Google" id="ProtNLM"/>
    </source>
</evidence>
<dbReference type="EMBL" id="CP064936">
    <property type="protein sequence ID" value="QQA00151.1"/>
    <property type="molecule type" value="Genomic_DNA"/>
</dbReference>
<evidence type="ECO:0000256" key="1">
    <source>
        <dbReference type="SAM" id="Phobius"/>
    </source>
</evidence>
<organism evidence="2 3">
    <name type="scientific">Treponema peruense</name>
    <dbReference type="NCBI Taxonomy" id="2787628"/>
    <lineage>
        <taxon>Bacteria</taxon>
        <taxon>Pseudomonadati</taxon>
        <taxon>Spirochaetota</taxon>
        <taxon>Spirochaetia</taxon>
        <taxon>Spirochaetales</taxon>
        <taxon>Treponemataceae</taxon>
        <taxon>Treponema</taxon>
    </lineage>
</organism>
<accession>A0A7T3RBQ5</accession>
<name>A0A7T3RBQ5_9SPIR</name>
<dbReference type="Proteomes" id="UP000595224">
    <property type="component" value="Chromosome"/>
</dbReference>
<gene>
    <name evidence="2" type="ORF">IWA51_07630</name>
</gene>
<dbReference type="AlphaFoldDB" id="A0A7T3RBQ5"/>
<proteinExistence type="predicted"/>
<keyword evidence="1" id="KW-1133">Transmembrane helix</keyword>
<keyword evidence="1" id="KW-0472">Membrane</keyword>
<evidence type="ECO:0000313" key="2">
    <source>
        <dbReference type="EMBL" id="QQA00151.1"/>
    </source>
</evidence>
<reference evidence="2 3" key="1">
    <citation type="submission" date="2020-11" db="EMBL/GenBank/DDBJ databases">
        <title>Treponema Peruensis nv. sp., first commensal Treponema isolated from human feces.</title>
        <authorList>
            <person name="Belkhou C."/>
            <person name="Raes J."/>
        </authorList>
    </citation>
    <scope>NUCLEOTIDE SEQUENCE [LARGE SCALE GENOMIC DNA]</scope>
    <source>
        <strain evidence="2 3">RCC2812</strain>
    </source>
</reference>
<dbReference type="KEGG" id="tper:IWA51_07630"/>
<protein>
    <recommendedName>
        <fullName evidence="4">Type II secretion system protein K</fullName>
    </recommendedName>
</protein>
<evidence type="ECO:0000313" key="3">
    <source>
        <dbReference type="Proteomes" id="UP000595224"/>
    </source>
</evidence>
<sequence>MSAIILFLLIESVCVGIVASVLYANKSLAKSKLESEEKLKMEKMIYTISKELSLDGSPESQSPFDSIWNYHGKTSDGINISLEDLSGKLNINFVSDRMLQKVLSCMNGLSDGDISMIINSRKSQNRLVYSDEGLLELLGTNNVSYFTYFGTANLNTVEEEPFKLIVSSLCSGVTADSLWNKTLTLRKNDQQIMTETEFKLLLGVYYSDLKNILTINAPINVNFADEKILKSILTTGQTENLIRLRSQKEITAEDLTNICRGYNSDLSKSELGTRTWFWKINLCGIYVRCSAIVSQNKKSQTSIEEINWEYL</sequence>
<keyword evidence="1" id="KW-0812">Transmembrane</keyword>
<dbReference type="RefSeq" id="WP_198441998.1">
    <property type="nucleotide sequence ID" value="NZ_CBCSHE010000001.1"/>
</dbReference>